<evidence type="ECO:0000313" key="2">
    <source>
        <dbReference type="Proteomes" id="UP000046392"/>
    </source>
</evidence>
<proteinExistence type="predicted"/>
<accession>A0A0N5BD91</accession>
<keyword evidence="2" id="KW-1185">Reference proteome</keyword>
<organism evidence="2 3">
    <name type="scientific">Strongyloides papillosus</name>
    <name type="common">Intestinal threadworm</name>
    <dbReference type="NCBI Taxonomy" id="174720"/>
    <lineage>
        <taxon>Eukaryota</taxon>
        <taxon>Metazoa</taxon>
        <taxon>Ecdysozoa</taxon>
        <taxon>Nematoda</taxon>
        <taxon>Chromadorea</taxon>
        <taxon>Rhabditida</taxon>
        <taxon>Tylenchina</taxon>
        <taxon>Panagrolaimomorpha</taxon>
        <taxon>Strongyloidoidea</taxon>
        <taxon>Strongyloididae</taxon>
        <taxon>Strongyloides</taxon>
    </lineage>
</organism>
<feature type="chain" id="PRO_5005894194" evidence="1">
    <location>
        <begin position="24"/>
        <end position="130"/>
    </location>
</feature>
<dbReference type="AlphaFoldDB" id="A0A0N5BD91"/>
<keyword evidence="1" id="KW-0732">Signal</keyword>
<evidence type="ECO:0000256" key="1">
    <source>
        <dbReference type="SAM" id="SignalP"/>
    </source>
</evidence>
<feature type="signal peptide" evidence="1">
    <location>
        <begin position="1"/>
        <end position="23"/>
    </location>
</feature>
<name>A0A0N5BD91_STREA</name>
<dbReference type="Proteomes" id="UP000046392">
    <property type="component" value="Unplaced"/>
</dbReference>
<dbReference type="WBParaSite" id="SPAL_0000398000.1">
    <property type="protein sequence ID" value="SPAL_0000398000.1"/>
    <property type="gene ID" value="SPAL_0000398000"/>
</dbReference>
<sequence length="130" mass="14722">MQFVKYFAIISLLAVQYSFQSSSESFPSSSSIEEEITDFATTGGSMEIVTTQGPPLSEQTTSFDVNTARSRLVSSYLSKILDSGREKTYELLKKSQELRKSLQKNRGYNYNDRREKISVFSKVVSYNKAL</sequence>
<protein>
    <submittedName>
        <fullName evidence="3">CRF domain-containing protein</fullName>
    </submittedName>
</protein>
<evidence type="ECO:0000313" key="3">
    <source>
        <dbReference type="WBParaSite" id="SPAL_0000398000.1"/>
    </source>
</evidence>
<reference evidence="3" key="1">
    <citation type="submission" date="2017-02" db="UniProtKB">
        <authorList>
            <consortium name="WormBaseParasite"/>
        </authorList>
    </citation>
    <scope>IDENTIFICATION</scope>
</reference>